<comment type="catalytic activity">
    <reaction evidence="1">
        <text>ATP + protein L-histidine = ADP + protein N-phospho-L-histidine.</text>
        <dbReference type="EC" id="2.7.13.3"/>
    </reaction>
</comment>
<dbReference type="Gene3D" id="3.30.450.20">
    <property type="entry name" value="PAS domain"/>
    <property type="match status" value="1"/>
</dbReference>
<dbReference type="Gene3D" id="3.30.565.10">
    <property type="entry name" value="Histidine kinase-like ATPase, C-terminal domain"/>
    <property type="match status" value="1"/>
</dbReference>
<dbReference type="SUPFAM" id="SSF53850">
    <property type="entry name" value="Periplasmic binding protein-like II"/>
    <property type="match status" value="1"/>
</dbReference>
<dbReference type="CDD" id="cd01007">
    <property type="entry name" value="PBP2_BvgS_HisK_like"/>
    <property type="match status" value="1"/>
</dbReference>
<evidence type="ECO:0000256" key="3">
    <source>
        <dbReference type="SAM" id="Phobius"/>
    </source>
</evidence>
<dbReference type="AlphaFoldDB" id="A0A2K8KZZ8"/>
<feature type="domain" description="PAC" evidence="6">
    <location>
        <begin position="398"/>
        <end position="450"/>
    </location>
</feature>
<dbReference type="KEGG" id="maes:Ga0123461_2117"/>
<evidence type="ECO:0000313" key="8">
    <source>
        <dbReference type="Proteomes" id="UP000231701"/>
    </source>
</evidence>
<evidence type="ECO:0000256" key="1">
    <source>
        <dbReference type="ARBA" id="ARBA00000085"/>
    </source>
</evidence>
<dbReference type="NCBIfam" id="TIGR00229">
    <property type="entry name" value="sensory_box"/>
    <property type="match status" value="1"/>
</dbReference>
<dbReference type="SUPFAM" id="SSF55874">
    <property type="entry name" value="ATPase domain of HSP90 chaperone/DNA topoisomerase II/histidine kinase"/>
    <property type="match status" value="1"/>
</dbReference>
<feature type="domain" description="Histidine kinase" evidence="4">
    <location>
        <begin position="463"/>
        <end position="688"/>
    </location>
</feature>
<dbReference type="PANTHER" id="PTHR43065">
    <property type="entry name" value="SENSOR HISTIDINE KINASE"/>
    <property type="match status" value="1"/>
</dbReference>
<dbReference type="PROSITE" id="PS50109">
    <property type="entry name" value="HIS_KIN"/>
    <property type="match status" value="1"/>
</dbReference>
<dbReference type="CDD" id="cd00130">
    <property type="entry name" value="PAS"/>
    <property type="match status" value="1"/>
</dbReference>
<feature type="domain" description="PAS" evidence="5">
    <location>
        <begin position="348"/>
        <end position="395"/>
    </location>
</feature>
<dbReference type="SMART" id="SM00091">
    <property type="entry name" value="PAS"/>
    <property type="match status" value="1"/>
</dbReference>
<keyword evidence="8" id="KW-1185">Reference proteome</keyword>
<keyword evidence="3" id="KW-0472">Membrane</keyword>
<dbReference type="InterPro" id="IPR000014">
    <property type="entry name" value="PAS"/>
</dbReference>
<keyword evidence="3" id="KW-1133">Transmembrane helix</keyword>
<evidence type="ECO:0000259" key="4">
    <source>
        <dbReference type="PROSITE" id="PS50109"/>
    </source>
</evidence>
<protein>
    <recommendedName>
        <fullName evidence="2">histidine kinase</fullName>
        <ecNumber evidence="2">2.7.13.3</ecNumber>
    </recommendedName>
</protein>
<dbReference type="InterPro" id="IPR005467">
    <property type="entry name" value="His_kinase_dom"/>
</dbReference>
<dbReference type="InterPro" id="IPR003594">
    <property type="entry name" value="HATPase_dom"/>
</dbReference>
<dbReference type="InterPro" id="IPR000700">
    <property type="entry name" value="PAS-assoc_C"/>
</dbReference>
<dbReference type="InterPro" id="IPR013655">
    <property type="entry name" value="PAS_fold_3"/>
</dbReference>
<dbReference type="EC" id="2.7.13.3" evidence="2"/>
<name>A0A2K8KZZ8_MARES</name>
<dbReference type="PRINTS" id="PR00344">
    <property type="entry name" value="BCTRLSENSOR"/>
</dbReference>
<dbReference type="PANTHER" id="PTHR43065:SF23">
    <property type="entry name" value="SENSOR HISTIDINE KINASE PDTAS"/>
    <property type="match status" value="1"/>
</dbReference>
<dbReference type="InterPro" id="IPR035965">
    <property type="entry name" value="PAS-like_dom_sf"/>
</dbReference>
<evidence type="ECO:0000256" key="2">
    <source>
        <dbReference type="ARBA" id="ARBA00012438"/>
    </source>
</evidence>
<dbReference type="Gene3D" id="1.10.287.130">
    <property type="match status" value="1"/>
</dbReference>
<dbReference type="SUPFAM" id="SSF55785">
    <property type="entry name" value="PYP-like sensor domain (PAS domain)"/>
    <property type="match status" value="1"/>
</dbReference>
<dbReference type="Gene3D" id="3.40.190.10">
    <property type="entry name" value="Periplasmic binding protein-like II"/>
    <property type="match status" value="2"/>
</dbReference>
<dbReference type="Pfam" id="PF08447">
    <property type="entry name" value="PAS_3"/>
    <property type="match status" value="1"/>
</dbReference>
<dbReference type="InterPro" id="IPR001638">
    <property type="entry name" value="Solute-binding_3/MltF_N"/>
</dbReference>
<sequence length="690" mass="78080">MLQLLGRVPGRAFNATLLAFALLFMLLPPHLSFSTEPQKLTQEELQWIEDHPVIRLAPDPTFHPFEFFDDTGSFQGIAADYMKLLEGKLGLRFEPAQLKDWLEVISQIKDSRVDMISAVMKTAERSEFLNFTEPYLKYPYVIVSRQDAQQVVDLHQLKGKKLAVVNKYAIHEFLERDHPELTLVPVADFNEGLRGVSFGKYDAFVANLASLSYFIDKEGITNLRVIGESGYFINLSIVVRKNMPELIPILNKGLAMVSDKERSAIFNKWIKLAEPPRQWWQLSREQLMVLFGMLAAMIMLGVLAWNYQLRKTVAHRTHALDVNIERLNKAESISHLGSWEWNIVTNELHWSDEIYRIFGVPPQEFAATYEGFVKYIHPDDRAKVQQAVDNALANKKPYGVEHRIIRDDGIERTVYEMGEIELDAQGTPLRMLGTVHDLTEQKHLERQLHHSRKMEALGTLIGGIAHDFNNKMGGITGNIYLARKEAAALPRLSERLKTAEALSFEVSAVIKQLITFTQREHIEKEVINLNPCIEEALASYRHEVPARITLHADLPERTFMISGDDLQLQQAIIKIVDNAVDAVADIPHPMIQVSCDLFEADEAFSNSHTDLNGKRFAHLEIKDNGSGIPAENMEHIFEPFFTTKNAIKGQGLGLSVAYGMIQNHHGTVEINSSPGIGTSVHVYLPLLEKA</sequence>
<reference evidence="7 8" key="1">
    <citation type="submission" date="2016-12" db="EMBL/GenBank/DDBJ databases">
        <title>Isolation and genomic insights into novel planktonic Zetaproteobacteria from stratified waters of the Chesapeake Bay.</title>
        <authorList>
            <person name="McAllister S.M."/>
            <person name="Kato S."/>
            <person name="Chan C.S."/>
            <person name="Chiu B.K."/>
            <person name="Field E.K."/>
        </authorList>
    </citation>
    <scope>NUCLEOTIDE SEQUENCE [LARGE SCALE GENOMIC DNA]</scope>
    <source>
        <strain evidence="7 8">CP-5</strain>
    </source>
</reference>
<evidence type="ECO:0000259" key="6">
    <source>
        <dbReference type="PROSITE" id="PS50113"/>
    </source>
</evidence>
<dbReference type="Pfam" id="PF02518">
    <property type="entry name" value="HATPase_c"/>
    <property type="match status" value="1"/>
</dbReference>
<feature type="transmembrane region" description="Helical" evidence="3">
    <location>
        <begin position="287"/>
        <end position="307"/>
    </location>
</feature>
<accession>A0A2K8KZZ8</accession>
<dbReference type="Pfam" id="PF00497">
    <property type="entry name" value="SBP_bac_3"/>
    <property type="match status" value="1"/>
</dbReference>
<evidence type="ECO:0000313" key="7">
    <source>
        <dbReference type="EMBL" id="ATX80523.1"/>
    </source>
</evidence>
<dbReference type="FunFam" id="3.30.450.20:FF:000088">
    <property type="entry name" value="Sensory transduction histidine kinase"/>
    <property type="match status" value="1"/>
</dbReference>
<proteinExistence type="predicted"/>
<dbReference type="Proteomes" id="UP000231701">
    <property type="component" value="Chromosome"/>
</dbReference>
<dbReference type="Gene3D" id="2.10.70.100">
    <property type="match status" value="1"/>
</dbReference>
<dbReference type="SMART" id="SM00387">
    <property type="entry name" value="HATPase_c"/>
    <property type="match status" value="1"/>
</dbReference>
<dbReference type="InterPro" id="IPR004358">
    <property type="entry name" value="Sig_transdc_His_kin-like_C"/>
</dbReference>
<keyword evidence="3" id="KW-0812">Transmembrane</keyword>
<dbReference type="InterPro" id="IPR036890">
    <property type="entry name" value="HATPase_C_sf"/>
</dbReference>
<dbReference type="PROSITE" id="PS50113">
    <property type="entry name" value="PAC"/>
    <property type="match status" value="1"/>
</dbReference>
<dbReference type="SMART" id="SM00062">
    <property type="entry name" value="PBPb"/>
    <property type="match status" value="1"/>
</dbReference>
<gene>
    <name evidence="7" type="ORF">Ga0123461_2117</name>
</gene>
<dbReference type="GO" id="GO:0004673">
    <property type="term" value="F:protein histidine kinase activity"/>
    <property type="evidence" value="ECO:0007669"/>
    <property type="project" value="UniProtKB-EC"/>
</dbReference>
<dbReference type="PROSITE" id="PS50112">
    <property type="entry name" value="PAS"/>
    <property type="match status" value="1"/>
</dbReference>
<dbReference type="EMBL" id="CP018799">
    <property type="protein sequence ID" value="ATX80523.1"/>
    <property type="molecule type" value="Genomic_DNA"/>
</dbReference>
<organism evidence="7 8">
    <name type="scientific">Mariprofundus aestuarium</name>
    <dbReference type="NCBI Taxonomy" id="1921086"/>
    <lineage>
        <taxon>Bacteria</taxon>
        <taxon>Pseudomonadati</taxon>
        <taxon>Pseudomonadota</taxon>
        <taxon>Candidatius Mariprofundia</taxon>
        <taxon>Mariprofundales</taxon>
        <taxon>Mariprofundaceae</taxon>
        <taxon>Mariprofundus</taxon>
    </lineage>
</organism>
<evidence type="ECO:0000259" key="5">
    <source>
        <dbReference type="PROSITE" id="PS50112"/>
    </source>
</evidence>